<dbReference type="KEGG" id="sphk:SKP52_23850"/>
<sequence length="212" mass="23617">MNRVALSFVVAMAIIGMAPIASAKDYGQQGAVFRISEPDLLRTIEQKLRTLEASGGIERMNAELTRKTEAGVRRPRPVAGISLAVRDRSWIFDPAMRVEQDILDHKGNVIARAGQRVNPLDFVTVRQKLVFIDGDDKDQMSWALRRFDDQSAKLIMVKGAPLDAMTLHQRRFYFDQGGFLVGRFGIRAVPAVVEPNGRTMKVSEIPLGVGRK</sequence>
<keyword evidence="2" id="KW-0614">Plasmid</keyword>
<dbReference type="InterPro" id="IPR014114">
    <property type="entry name" value="TraW"/>
</dbReference>
<reference evidence="2 3" key="1">
    <citation type="journal article" date="2015" name="Int. J. Syst. Evol. Microbiol.">
        <title>Description of Sphingopyxis fribergensis sp. nov. - a soil bacterium with the ability to degrade styrene and phenylacetic acid.</title>
        <authorList>
            <person name="Oelschlagel M."/>
            <person name="Ruckert C."/>
            <person name="Kalinowski J."/>
            <person name="Schmidt G."/>
            <person name="Schlomann M."/>
            <person name="Tischler D."/>
        </authorList>
    </citation>
    <scope>NUCLEOTIDE SEQUENCE [LARGE SCALE GENOMIC DNA]</scope>
    <source>
        <strain evidence="2 3">Kp5.2</strain>
        <plasmid evidence="2">pSfKp5.2</plasmid>
    </source>
</reference>
<evidence type="ECO:0000313" key="3">
    <source>
        <dbReference type="Proteomes" id="UP000030907"/>
    </source>
</evidence>
<accession>A0A0A7PU44</accession>
<keyword evidence="3" id="KW-1185">Reference proteome</keyword>
<proteinExistence type="predicted"/>
<dbReference type="AlphaFoldDB" id="A0A0A7PU44"/>
<evidence type="ECO:0000256" key="1">
    <source>
        <dbReference type="SAM" id="SignalP"/>
    </source>
</evidence>
<feature type="signal peptide" evidence="1">
    <location>
        <begin position="1"/>
        <end position="23"/>
    </location>
</feature>
<gene>
    <name evidence="2" type="ORF">SKP52_23850</name>
</gene>
<evidence type="ECO:0000313" key="2">
    <source>
        <dbReference type="EMBL" id="AJA11612.1"/>
    </source>
</evidence>
<dbReference type="HOGENOM" id="CLU_087622_1_0_5"/>
<dbReference type="EMBL" id="CP009123">
    <property type="protein sequence ID" value="AJA11612.1"/>
    <property type="molecule type" value="Genomic_DNA"/>
</dbReference>
<organism evidence="2 3">
    <name type="scientific">Sphingopyxis fribergensis</name>
    <dbReference type="NCBI Taxonomy" id="1515612"/>
    <lineage>
        <taxon>Bacteria</taxon>
        <taxon>Pseudomonadati</taxon>
        <taxon>Pseudomonadota</taxon>
        <taxon>Alphaproteobacteria</taxon>
        <taxon>Sphingomonadales</taxon>
        <taxon>Sphingomonadaceae</taxon>
        <taxon>Sphingopyxis</taxon>
    </lineage>
</organism>
<feature type="chain" id="PRO_5002031047" evidence="1">
    <location>
        <begin position="24"/>
        <end position="212"/>
    </location>
</feature>
<dbReference type="Proteomes" id="UP000030907">
    <property type="component" value="Plasmid pSfKp5.2"/>
</dbReference>
<geneLocation type="plasmid" evidence="2 3">
    <name>pSfKp5.2</name>
</geneLocation>
<dbReference type="NCBIfam" id="TIGR02743">
    <property type="entry name" value="TraW"/>
    <property type="match status" value="1"/>
</dbReference>
<keyword evidence="1" id="KW-0732">Signal</keyword>
<protein>
    <submittedName>
        <fullName evidence="2">Type-F conjugative transfer system protein TraW</fullName>
    </submittedName>
</protein>
<name>A0A0A7PU44_9SPHN</name>